<dbReference type="SUPFAM" id="SSF53448">
    <property type="entry name" value="Nucleotide-diphospho-sugar transferases"/>
    <property type="match status" value="1"/>
</dbReference>
<gene>
    <name evidence="2" type="ORF">NCTC10295_01581</name>
</gene>
<dbReference type="InterPro" id="IPR029044">
    <property type="entry name" value="Nucleotide-diphossugar_trans"/>
</dbReference>
<dbReference type="Pfam" id="PF00535">
    <property type="entry name" value="Glycos_transf_2"/>
    <property type="match status" value="1"/>
</dbReference>
<feature type="domain" description="Glycosyltransferase 2-like" evidence="1">
    <location>
        <begin position="13"/>
        <end position="148"/>
    </location>
</feature>
<sequence>MSLTTSVALPPATIVMTFHNEGAYAQKSLWGFQRIRDFSASFGNRVDLICVLDCAEDLTAQIVKNFVSQYGSDKDQILETSYASLAAARNTGIHHTRTEYVGFIDGDDFFSSNWVNNALQVQQQHKNQVLCMPSHVVNFGNHIAIQAIVPSRMIPKAQMMNMHYWVSSSFGPTDLFKHNPYNEKIGKQTRFAFEDWDFNLRCVSKGVNIEPVQQTYLFYRRRGNSMLQEHLQFNSFIPPSDFFLNINL</sequence>
<dbReference type="Gene3D" id="3.90.550.10">
    <property type="entry name" value="Spore Coat Polysaccharide Biosynthesis Protein SpsA, Chain A"/>
    <property type="match status" value="1"/>
</dbReference>
<evidence type="ECO:0000313" key="2">
    <source>
        <dbReference type="EMBL" id="STZ76797.1"/>
    </source>
</evidence>
<evidence type="ECO:0000313" key="3">
    <source>
        <dbReference type="Proteomes" id="UP000254651"/>
    </source>
</evidence>
<dbReference type="GO" id="GO:0016740">
    <property type="term" value="F:transferase activity"/>
    <property type="evidence" value="ECO:0007669"/>
    <property type="project" value="UniProtKB-KW"/>
</dbReference>
<dbReference type="AlphaFoldDB" id="A0A378UHK9"/>
<dbReference type="CDD" id="cd00761">
    <property type="entry name" value="Glyco_tranf_GTA_type"/>
    <property type="match status" value="1"/>
</dbReference>
<name>A0A378UHK9_BERDE</name>
<evidence type="ECO:0000259" key="1">
    <source>
        <dbReference type="Pfam" id="PF00535"/>
    </source>
</evidence>
<proteinExistence type="predicted"/>
<keyword evidence="2" id="KW-0808">Transferase</keyword>
<dbReference type="RefSeq" id="WP_066078159.1">
    <property type="nucleotide sequence ID" value="NZ_CP181246.1"/>
</dbReference>
<organism evidence="2 3">
    <name type="scientific">Bergeriella denitrificans</name>
    <name type="common">Neisseria denitrificans</name>
    <dbReference type="NCBI Taxonomy" id="494"/>
    <lineage>
        <taxon>Bacteria</taxon>
        <taxon>Pseudomonadati</taxon>
        <taxon>Pseudomonadota</taxon>
        <taxon>Betaproteobacteria</taxon>
        <taxon>Neisseriales</taxon>
        <taxon>Neisseriaceae</taxon>
        <taxon>Bergeriella</taxon>
    </lineage>
</organism>
<accession>A0A378UHK9</accession>
<keyword evidence="3" id="KW-1185">Reference proteome</keyword>
<dbReference type="InterPro" id="IPR001173">
    <property type="entry name" value="Glyco_trans_2-like"/>
</dbReference>
<dbReference type="EMBL" id="UGQS01000002">
    <property type="protein sequence ID" value="STZ76797.1"/>
    <property type="molecule type" value="Genomic_DNA"/>
</dbReference>
<dbReference type="PANTHER" id="PTHR43685:SF2">
    <property type="entry name" value="GLYCOSYLTRANSFERASE 2-LIKE DOMAIN-CONTAINING PROTEIN"/>
    <property type="match status" value="1"/>
</dbReference>
<dbReference type="PANTHER" id="PTHR43685">
    <property type="entry name" value="GLYCOSYLTRANSFERASE"/>
    <property type="match status" value="1"/>
</dbReference>
<protein>
    <submittedName>
        <fullName evidence="2">Putative glycosyl transferase</fullName>
    </submittedName>
</protein>
<reference evidence="2 3" key="1">
    <citation type="submission" date="2018-06" db="EMBL/GenBank/DDBJ databases">
        <authorList>
            <consortium name="Pathogen Informatics"/>
            <person name="Doyle S."/>
        </authorList>
    </citation>
    <scope>NUCLEOTIDE SEQUENCE [LARGE SCALE GENOMIC DNA]</scope>
    <source>
        <strain evidence="2 3">NCTC10295</strain>
    </source>
</reference>
<dbReference type="InterPro" id="IPR050834">
    <property type="entry name" value="Glycosyltransf_2"/>
</dbReference>
<dbReference type="Proteomes" id="UP000254651">
    <property type="component" value="Unassembled WGS sequence"/>
</dbReference>